<keyword evidence="2" id="KW-0812">Transmembrane</keyword>
<feature type="region of interest" description="Disordered" evidence="1">
    <location>
        <begin position="83"/>
        <end position="130"/>
    </location>
</feature>
<feature type="transmembrane region" description="Helical" evidence="2">
    <location>
        <begin position="39"/>
        <end position="56"/>
    </location>
</feature>
<feature type="region of interest" description="Disordered" evidence="1">
    <location>
        <begin position="1"/>
        <end position="23"/>
    </location>
</feature>
<evidence type="ECO:0008006" key="5">
    <source>
        <dbReference type="Google" id="ProtNLM"/>
    </source>
</evidence>
<reference evidence="3" key="1">
    <citation type="submission" date="2023-10" db="EMBL/GenBank/DDBJ databases">
        <authorList>
            <person name="Chen Y."/>
            <person name="Shah S."/>
            <person name="Dougan E. K."/>
            <person name="Thang M."/>
            <person name="Chan C."/>
        </authorList>
    </citation>
    <scope>NUCLEOTIDE SEQUENCE [LARGE SCALE GENOMIC DNA]</scope>
</reference>
<sequence length="130" mass="13903">MEAEAEEDHQPGSPRDDEGDAGTGLLARLPECLQDRADALQTGLYAACVVAFAWVLESRRCRVAAMLAALAVLLLMQHSNVWPLSSWHGPRQRRGSLRRGPGGGGRPRRAPGGGGGRAGRGPLRGMRRRG</sequence>
<dbReference type="Proteomes" id="UP001189429">
    <property type="component" value="Unassembled WGS sequence"/>
</dbReference>
<gene>
    <name evidence="3" type="ORF">PCOR1329_LOCUS53315</name>
</gene>
<keyword evidence="4" id="KW-1185">Reference proteome</keyword>
<accession>A0ABN9V0B1</accession>
<dbReference type="EMBL" id="CAUYUJ010016499">
    <property type="protein sequence ID" value="CAK0865916.1"/>
    <property type="molecule type" value="Genomic_DNA"/>
</dbReference>
<organism evidence="3 4">
    <name type="scientific">Prorocentrum cordatum</name>
    <dbReference type="NCBI Taxonomy" id="2364126"/>
    <lineage>
        <taxon>Eukaryota</taxon>
        <taxon>Sar</taxon>
        <taxon>Alveolata</taxon>
        <taxon>Dinophyceae</taxon>
        <taxon>Prorocentrales</taxon>
        <taxon>Prorocentraceae</taxon>
        <taxon>Prorocentrum</taxon>
    </lineage>
</organism>
<protein>
    <recommendedName>
        <fullName evidence="5">Glycerophosphocholine acyltransferase 1</fullName>
    </recommendedName>
</protein>
<evidence type="ECO:0000256" key="1">
    <source>
        <dbReference type="SAM" id="MobiDB-lite"/>
    </source>
</evidence>
<evidence type="ECO:0000313" key="3">
    <source>
        <dbReference type="EMBL" id="CAK0865916.1"/>
    </source>
</evidence>
<keyword evidence="2" id="KW-1133">Transmembrane helix</keyword>
<evidence type="ECO:0000313" key="4">
    <source>
        <dbReference type="Proteomes" id="UP001189429"/>
    </source>
</evidence>
<evidence type="ECO:0000256" key="2">
    <source>
        <dbReference type="SAM" id="Phobius"/>
    </source>
</evidence>
<proteinExistence type="predicted"/>
<name>A0ABN9V0B1_9DINO</name>
<keyword evidence="2" id="KW-0472">Membrane</keyword>
<comment type="caution">
    <text evidence="3">The sequence shown here is derived from an EMBL/GenBank/DDBJ whole genome shotgun (WGS) entry which is preliminary data.</text>
</comment>
<feature type="non-terminal residue" evidence="3">
    <location>
        <position position="130"/>
    </location>
</feature>
<feature type="compositionally biased region" description="Gly residues" evidence="1">
    <location>
        <begin position="100"/>
        <end position="119"/>
    </location>
</feature>